<dbReference type="Pfam" id="PF02558">
    <property type="entry name" value="ApbA"/>
    <property type="match status" value="1"/>
</dbReference>
<evidence type="ECO:0000259" key="2">
    <source>
        <dbReference type="Pfam" id="PF02558"/>
    </source>
</evidence>
<dbReference type="InterPro" id="IPR036188">
    <property type="entry name" value="FAD/NAD-bd_sf"/>
</dbReference>
<dbReference type="InterPro" id="IPR013332">
    <property type="entry name" value="KPR_N"/>
</dbReference>
<accession>A0A138ZYS0</accession>
<keyword evidence="1" id="KW-1133">Transmembrane helix</keyword>
<proteinExistence type="predicted"/>
<feature type="transmembrane region" description="Helical" evidence="1">
    <location>
        <begin position="342"/>
        <end position="358"/>
    </location>
</feature>
<reference evidence="3 4" key="1">
    <citation type="journal article" date="2015" name="Genome Biol. Evol.">
        <title>Phylogenomic analyses indicate that early fungi evolved digesting cell walls of algal ancestors of land plants.</title>
        <authorList>
            <person name="Chang Y."/>
            <person name="Wang S."/>
            <person name="Sekimoto S."/>
            <person name="Aerts A.L."/>
            <person name="Choi C."/>
            <person name="Clum A."/>
            <person name="LaButti K.M."/>
            <person name="Lindquist E.A."/>
            <person name="Yee Ngan C."/>
            <person name="Ohm R.A."/>
            <person name="Salamov A.A."/>
            <person name="Grigoriev I.V."/>
            <person name="Spatafora J.W."/>
            <person name="Berbee M.L."/>
        </authorList>
    </citation>
    <scope>NUCLEOTIDE SEQUENCE [LARGE SCALE GENOMIC DNA]</scope>
    <source>
        <strain evidence="3 4">JEL478</strain>
    </source>
</reference>
<evidence type="ECO:0000313" key="4">
    <source>
        <dbReference type="Proteomes" id="UP000070544"/>
    </source>
</evidence>
<keyword evidence="1" id="KW-0812">Transmembrane</keyword>
<dbReference type="Proteomes" id="UP000070544">
    <property type="component" value="Unassembled WGS sequence"/>
</dbReference>
<gene>
    <name evidence="3" type="ORF">M427DRAFT_160668</name>
</gene>
<name>A0A138ZYS0_GONPJ</name>
<dbReference type="SUPFAM" id="SSF51905">
    <property type="entry name" value="FAD/NAD(P)-binding domain"/>
    <property type="match status" value="1"/>
</dbReference>
<keyword evidence="1" id="KW-0472">Membrane</keyword>
<dbReference type="EMBL" id="KQ965865">
    <property type="protein sequence ID" value="KXS09425.1"/>
    <property type="molecule type" value="Genomic_DNA"/>
</dbReference>
<dbReference type="AlphaFoldDB" id="A0A138ZYS0"/>
<protein>
    <recommendedName>
        <fullName evidence="2">Ketopantoate reductase N-terminal domain-containing protein</fullName>
    </recommendedName>
</protein>
<evidence type="ECO:0000313" key="3">
    <source>
        <dbReference type="EMBL" id="KXS09425.1"/>
    </source>
</evidence>
<dbReference type="Gene3D" id="3.40.50.720">
    <property type="entry name" value="NAD(P)-binding Rossmann-like Domain"/>
    <property type="match status" value="1"/>
</dbReference>
<feature type="transmembrane region" description="Helical" evidence="1">
    <location>
        <begin position="317"/>
        <end position="336"/>
    </location>
</feature>
<keyword evidence="4" id="KW-1185">Reference proteome</keyword>
<feature type="domain" description="Ketopantoate reductase N-terminal" evidence="2">
    <location>
        <begin position="9"/>
        <end position="55"/>
    </location>
</feature>
<organism evidence="3 4">
    <name type="scientific">Gonapodya prolifera (strain JEL478)</name>
    <name type="common">Monoblepharis prolifera</name>
    <dbReference type="NCBI Taxonomy" id="1344416"/>
    <lineage>
        <taxon>Eukaryota</taxon>
        <taxon>Fungi</taxon>
        <taxon>Fungi incertae sedis</taxon>
        <taxon>Chytridiomycota</taxon>
        <taxon>Chytridiomycota incertae sedis</taxon>
        <taxon>Monoblepharidomycetes</taxon>
        <taxon>Monoblepharidales</taxon>
        <taxon>Gonapodyaceae</taxon>
        <taxon>Gonapodya</taxon>
    </lineage>
</organism>
<evidence type="ECO:0000256" key="1">
    <source>
        <dbReference type="SAM" id="Phobius"/>
    </source>
</evidence>
<feature type="transmembrane region" description="Helical" evidence="1">
    <location>
        <begin position="277"/>
        <end position="296"/>
    </location>
</feature>
<sequence length="427" mass="46927">MPEARPLNVIVVGAGAVGQVYAYHLLNAGCHVHLMVKEKYVEGISEYPLRVLRVGWFPPALFSSFFRRRLHRPEHFAPTTVLSVDGLPDDVTKPLEEQGLGGPVDFVILTMASDALRGPWLKSLATSLPRSIFLLLQPGPNDLEYLVSSGVERSRIAKGVIALASYQAPLPGDRYPIWIDESPISASKDVATVGTTAPRRNPAIIYFSPFPHPVSPPPNVPKETVDKVEELCASFRRGGLEVVRVKSRSNDLVTGTDLEWLDSLLGPILVALETSHWSFLYLAFNIRSLFLLWRAIREVGAAERAAEKDRRKGRAALLSLTTISSVVLFIAMSPLVLSPVLLVLYLINAIGLMFPVDFERLLAYHFAKVGGQTKFLVNEMIERYRKEASKRAKAGGAGDAVAARRGFKAVAALSELVKMNPRWAGAN</sequence>